<feature type="domain" description="DUF6089" evidence="2">
    <location>
        <begin position="3"/>
        <end position="228"/>
    </location>
</feature>
<sequence>MKKSIVLFFLVLSTQILNAQIHEIGVFLGGSNFIGDVGKTNYINPNKLAFGILYKWNKSPRHSYRFSYTQSTITGNDADSEVKERQLRGYQFENNIKEFSAGLEFNFFDFNLHEALKMKTTPYVFSGVSYFIYNELYVINGTTKKDYQEGEFAIPMIVGVKSKLTENLIIGLEVGARYTFSDNLDGSLPKNKNLQALKFGNINSNDWYVFSGFTLTYTFGNKPCYCAE</sequence>
<dbReference type="AlphaFoldDB" id="A0AA96EYR2"/>
<evidence type="ECO:0000313" key="5">
    <source>
        <dbReference type="Proteomes" id="UP001304515"/>
    </source>
</evidence>
<proteinExistence type="predicted"/>
<dbReference type="RefSeq" id="WP_313324151.1">
    <property type="nucleotide sequence ID" value="NZ_CP134878.1"/>
</dbReference>
<dbReference type="Pfam" id="PF19573">
    <property type="entry name" value="DUF6089"/>
    <property type="match status" value="1"/>
</dbReference>
<dbReference type="KEGG" id="fcj:RN605_08380"/>
<name>A0AA96EYR2_9FLAO</name>
<keyword evidence="1" id="KW-0732">Signal</keyword>
<evidence type="ECO:0000259" key="2">
    <source>
        <dbReference type="Pfam" id="PF19573"/>
    </source>
</evidence>
<protein>
    <submittedName>
        <fullName evidence="3">DUF6089 family protein</fullName>
    </submittedName>
</protein>
<reference evidence="3 5" key="1">
    <citation type="submission" date="2023-09" db="EMBL/GenBank/DDBJ databases">
        <title>Flavobacterium sp. a novel bacteria isolate from Pepper rhizosphere.</title>
        <authorList>
            <person name="Peng Y."/>
            <person name="Lee J."/>
        </authorList>
    </citation>
    <scope>NUCLEOTIDE SEQUENCE</scope>
    <source>
        <strain evidence="3">PMR2A8</strain>
        <strain evidence="4 5">PMTSA4</strain>
    </source>
</reference>
<accession>A0AA96EYR2</accession>
<gene>
    <name evidence="4" type="ORF">RN605_08380</name>
    <name evidence="3" type="ORF">RN608_01210</name>
</gene>
<feature type="chain" id="PRO_5044705184" evidence="1">
    <location>
        <begin position="20"/>
        <end position="228"/>
    </location>
</feature>
<dbReference type="InterPro" id="IPR011250">
    <property type="entry name" value="OMP/PagP_B-barrel"/>
</dbReference>
<dbReference type="SUPFAM" id="SSF56925">
    <property type="entry name" value="OMPA-like"/>
    <property type="match status" value="1"/>
</dbReference>
<evidence type="ECO:0000256" key="1">
    <source>
        <dbReference type="SAM" id="SignalP"/>
    </source>
</evidence>
<keyword evidence="5" id="KW-1185">Reference proteome</keyword>
<accession>A0AA96EYH3</accession>
<dbReference type="Proteomes" id="UP001304515">
    <property type="component" value="Chromosome"/>
</dbReference>
<evidence type="ECO:0000313" key="3">
    <source>
        <dbReference type="EMBL" id="WNM19315.1"/>
    </source>
</evidence>
<organism evidence="3">
    <name type="scientific">Flavobacterium capsici</name>
    <dbReference type="NCBI Taxonomy" id="3075618"/>
    <lineage>
        <taxon>Bacteria</taxon>
        <taxon>Pseudomonadati</taxon>
        <taxon>Bacteroidota</taxon>
        <taxon>Flavobacteriia</taxon>
        <taxon>Flavobacteriales</taxon>
        <taxon>Flavobacteriaceae</taxon>
        <taxon>Flavobacterium</taxon>
    </lineage>
</organism>
<evidence type="ECO:0000313" key="4">
    <source>
        <dbReference type="EMBL" id="WNM20704.1"/>
    </source>
</evidence>
<dbReference type="InterPro" id="IPR045743">
    <property type="entry name" value="DUF6089"/>
</dbReference>
<feature type="signal peptide" evidence="1">
    <location>
        <begin position="1"/>
        <end position="19"/>
    </location>
</feature>
<dbReference type="EMBL" id="CP134878">
    <property type="protein sequence ID" value="WNM19315.1"/>
    <property type="molecule type" value="Genomic_DNA"/>
</dbReference>
<dbReference type="EMBL" id="CP134890">
    <property type="protein sequence ID" value="WNM20704.1"/>
    <property type="molecule type" value="Genomic_DNA"/>
</dbReference>
<dbReference type="Gene3D" id="2.40.160.20">
    <property type="match status" value="1"/>
</dbReference>